<dbReference type="SUPFAM" id="SSF53335">
    <property type="entry name" value="S-adenosyl-L-methionine-dependent methyltransferases"/>
    <property type="match status" value="1"/>
</dbReference>
<keyword evidence="1" id="KW-0489">Methyltransferase</keyword>
<dbReference type="Proteomes" id="UP001396898">
    <property type="component" value="Unassembled WGS sequence"/>
</dbReference>
<keyword evidence="2" id="KW-1185">Reference proteome</keyword>
<keyword evidence="1" id="KW-0808">Transferase</keyword>
<reference evidence="1 2" key="1">
    <citation type="submission" date="2023-01" db="EMBL/GenBank/DDBJ databases">
        <title>Analysis of 21 Apiospora genomes using comparative genomics revels a genus with tremendous synthesis potential of carbohydrate active enzymes and secondary metabolites.</title>
        <authorList>
            <person name="Sorensen T."/>
        </authorList>
    </citation>
    <scope>NUCLEOTIDE SEQUENCE [LARGE SCALE GENOMIC DNA]</scope>
    <source>
        <strain evidence="1 2">CBS 20057</strain>
    </source>
</reference>
<evidence type="ECO:0000313" key="1">
    <source>
        <dbReference type="EMBL" id="KAK8013403.1"/>
    </source>
</evidence>
<sequence length="237" mass="25849">MDLGSVLPKSTRFVGADITTYYFPPSPPPNVHFVKQSVTEEWPSDWHASFDVVHQKLVLSSCDPVSAQKVVASLFSLTKPGGWIQLLECDHSGGFSPEQASRYPATVRFGELVMRCRAAAGKSGQYGLSLRGWLREAGARDVVETLLNCPVGALAPTQELKQSTTENLLSVVRGLKAARGGRLDIPGLDLDANYFDQLHEDLQRELSTVGSFQRFHLVYGRRSSSNAEATLSNGNGI</sequence>
<dbReference type="GO" id="GO:0008168">
    <property type="term" value="F:methyltransferase activity"/>
    <property type="evidence" value="ECO:0007669"/>
    <property type="project" value="UniProtKB-KW"/>
</dbReference>
<proteinExistence type="predicted"/>
<organism evidence="1 2">
    <name type="scientific">Apiospora marii</name>
    <dbReference type="NCBI Taxonomy" id="335849"/>
    <lineage>
        <taxon>Eukaryota</taxon>
        <taxon>Fungi</taxon>
        <taxon>Dikarya</taxon>
        <taxon>Ascomycota</taxon>
        <taxon>Pezizomycotina</taxon>
        <taxon>Sordariomycetes</taxon>
        <taxon>Xylariomycetidae</taxon>
        <taxon>Amphisphaeriales</taxon>
        <taxon>Apiosporaceae</taxon>
        <taxon>Apiospora</taxon>
    </lineage>
</organism>
<dbReference type="InterPro" id="IPR029063">
    <property type="entry name" value="SAM-dependent_MTases_sf"/>
</dbReference>
<dbReference type="GO" id="GO:0032259">
    <property type="term" value="P:methylation"/>
    <property type="evidence" value="ECO:0007669"/>
    <property type="project" value="UniProtKB-KW"/>
</dbReference>
<name>A0ABR1RJX0_9PEZI</name>
<protein>
    <submittedName>
        <fullName evidence="1">S-adenosyl-L-methionine-dependent methyltransferase</fullName>
    </submittedName>
</protein>
<dbReference type="EMBL" id="JAQQWI010000013">
    <property type="protein sequence ID" value="KAK8013403.1"/>
    <property type="molecule type" value="Genomic_DNA"/>
</dbReference>
<accession>A0ABR1RJX0</accession>
<dbReference type="Gene3D" id="3.40.50.150">
    <property type="entry name" value="Vaccinia Virus protein VP39"/>
    <property type="match status" value="1"/>
</dbReference>
<comment type="caution">
    <text evidence="1">The sequence shown here is derived from an EMBL/GenBank/DDBJ whole genome shotgun (WGS) entry which is preliminary data.</text>
</comment>
<evidence type="ECO:0000313" key="2">
    <source>
        <dbReference type="Proteomes" id="UP001396898"/>
    </source>
</evidence>
<gene>
    <name evidence="1" type="ORF">PG991_008996</name>
</gene>